<accession>A0A849CAF4</accession>
<gene>
    <name evidence="1" type="ORF">HLB23_18740</name>
</gene>
<organism evidence="1 2">
    <name type="scientific">Nocardia uniformis</name>
    <dbReference type="NCBI Taxonomy" id="53432"/>
    <lineage>
        <taxon>Bacteria</taxon>
        <taxon>Bacillati</taxon>
        <taxon>Actinomycetota</taxon>
        <taxon>Actinomycetes</taxon>
        <taxon>Mycobacteriales</taxon>
        <taxon>Nocardiaceae</taxon>
        <taxon>Nocardia</taxon>
    </lineage>
</organism>
<dbReference type="Pfam" id="PF02575">
    <property type="entry name" value="YbaB_DNA_bd"/>
    <property type="match status" value="1"/>
</dbReference>
<keyword evidence="1" id="KW-0238">DNA-binding</keyword>
<keyword evidence="2" id="KW-1185">Reference proteome</keyword>
<dbReference type="InterPro" id="IPR004401">
    <property type="entry name" value="YbaB/EbfC"/>
</dbReference>
<dbReference type="EMBL" id="JABELX010000006">
    <property type="protein sequence ID" value="NNH71869.1"/>
    <property type="molecule type" value="Genomic_DNA"/>
</dbReference>
<evidence type="ECO:0000313" key="1">
    <source>
        <dbReference type="EMBL" id="NNH71869.1"/>
    </source>
</evidence>
<dbReference type="AlphaFoldDB" id="A0A849CAF4"/>
<dbReference type="InterPro" id="IPR036894">
    <property type="entry name" value="YbaB-like_sf"/>
</dbReference>
<name>A0A849CAF4_9NOCA</name>
<dbReference type="GO" id="GO:0003677">
    <property type="term" value="F:DNA binding"/>
    <property type="evidence" value="ECO:0007669"/>
    <property type="project" value="UniProtKB-KW"/>
</dbReference>
<evidence type="ECO:0000313" key="2">
    <source>
        <dbReference type="Proteomes" id="UP000586827"/>
    </source>
</evidence>
<dbReference type="Gene3D" id="3.30.1310.10">
    <property type="entry name" value="Nucleoid-associated protein YbaB-like domain"/>
    <property type="match status" value="1"/>
</dbReference>
<dbReference type="SUPFAM" id="SSF82607">
    <property type="entry name" value="YbaB-like"/>
    <property type="match status" value="1"/>
</dbReference>
<proteinExistence type="predicted"/>
<reference evidence="1 2" key="1">
    <citation type="submission" date="2020-05" db="EMBL/GenBank/DDBJ databases">
        <title>MicrobeNet Type strains.</title>
        <authorList>
            <person name="Nicholson A.C."/>
        </authorList>
    </citation>
    <scope>NUCLEOTIDE SEQUENCE [LARGE SCALE GENOMIC DNA]</scope>
    <source>
        <strain evidence="1 2">JCM 3224</strain>
    </source>
</reference>
<sequence length="108" mass="12170">MSRAMDELEDRARRQLHRMRELGEQTSRIRVREVSSDGSVTVEVDGNGALCDLDLTSAITRLSAREFEEVLVETANRAAAQAFSQRGELITEFNEEATETQTQVRRNG</sequence>
<protein>
    <submittedName>
        <fullName evidence="1">YbaB/EbfC family DNA-binding protein</fullName>
    </submittedName>
</protein>
<comment type="caution">
    <text evidence="1">The sequence shown here is derived from an EMBL/GenBank/DDBJ whole genome shotgun (WGS) entry which is preliminary data.</text>
</comment>
<dbReference type="Proteomes" id="UP000586827">
    <property type="component" value="Unassembled WGS sequence"/>
</dbReference>